<name>A0A4R0MRE9_9SPHI</name>
<protein>
    <submittedName>
        <fullName evidence="8">DUF4976 domain-containing protein</fullName>
    </submittedName>
</protein>
<evidence type="ECO:0000313" key="9">
    <source>
        <dbReference type="Proteomes" id="UP000292884"/>
    </source>
</evidence>
<comment type="caution">
    <text evidence="8">The sequence shown here is derived from an EMBL/GenBank/DDBJ whole genome shotgun (WGS) entry which is preliminary data.</text>
</comment>
<dbReference type="Gene3D" id="3.40.720.10">
    <property type="entry name" value="Alkaline Phosphatase, subunit A"/>
    <property type="match status" value="1"/>
</dbReference>
<dbReference type="InterPro" id="IPR017850">
    <property type="entry name" value="Alkaline_phosphatase_core_sf"/>
</dbReference>
<evidence type="ECO:0000256" key="3">
    <source>
        <dbReference type="ARBA" id="ARBA00022801"/>
    </source>
</evidence>
<evidence type="ECO:0000259" key="7">
    <source>
        <dbReference type="Pfam" id="PF00884"/>
    </source>
</evidence>
<evidence type="ECO:0000256" key="2">
    <source>
        <dbReference type="ARBA" id="ARBA00022729"/>
    </source>
</evidence>
<reference evidence="8 9" key="1">
    <citation type="submission" date="2019-02" db="EMBL/GenBank/DDBJ databases">
        <title>Pedobacter sp. RP-1-13 sp. nov., isolated from Arctic soil.</title>
        <authorList>
            <person name="Dahal R.H."/>
        </authorList>
    </citation>
    <scope>NUCLEOTIDE SEQUENCE [LARGE SCALE GENOMIC DNA]</scope>
    <source>
        <strain evidence="8 9">RP-1-13</strain>
    </source>
</reference>
<keyword evidence="4" id="KW-0325">Glycoprotein</keyword>
<dbReference type="PANTHER" id="PTHR43108">
    <property type="entry name" value="N-ACETYLGLUCOSAMINE-6-SULFATASE FAMILY MEMBER"/>
    <property type="match status" value="1"/>
</dbReference>
<feature type="compositionally biased region" description="Basic and acidic residues" evidence="5">
    <location>
        <begin position="453"/>
        <end position="470"/>
    </location>
</feature>
<gene>
    <name evidence="8" type="ORF">EZ428_18415</name>
</gene>
<dbReference type="Pfam" id="PF00884">
    <property type="entry name" value="Sulfatase"/>
    <property type="match status" value="1"/>
</dbReference>
<dbReference type="PROSITE" id="PS00149">
    <property type="entry name" value="SULFATASE_2"/>
    <property type="match status" value="1"/>
</dbReference>
<feature type="region of interest" description="Disordered" evidence="5">
    <location>
        <begin position="453"/>
        <end position="481"/>
    </location>
</feature>
<feature type="chain" id="PRO_5020790919" evidence="6">
    <location>
        <begin position="20"/>
        <end position="481"/>
    </location>
</feature>
<feature type="domain" description="Sulfatase N-terminal" evidence="7">
    <location>
        <begin position="24"/>
        <end position="353"/>
    </location>
</feature>
<dbReference type="SUPFAM" id="SSF53649">
    <property type="entry name" value="Alkaline phosphatase-like"/>
    <property type="match status" value="1"/>
</dbReference>
<dbReference type="PROSITE" id="PS00523">
    <property type="entry name" value="SULFATASE_1"/>
    <property type="match status" value="1"/>
</dbReference>
<dbReference type="Proteomes" id="UP000292884">
    <property type="component" value="Unassembled WGS sequence"/>
</dbReference>
<accession>A0A4R0MRE9</accession>
<dbReference type="EMBL" id="SJSK01000005">
    <property type="protein sequence ID" value="TCC88614.1"/>
    <property type="molecule type" value="Genomic_DNA"/>
</dbReference>
<organism evidence="8 9">
    <name type="scientific">Pedobacter frigiditerrae</name>
    <dbReference type="NCBI Taxonomy" id="2530452"/>
    <lineage>
        <taxon>Bacteria</taxon>
        <taxon>Pseudomonadati</taxon>
        <taxon>Bacteroidota</taxon>
        <taxon>Sphingobacteriia</taxon>
        <taxon>Sphingobacteriales</taxon>
        <taxon>Sphingobacteriaceae</taxon>
        <taxon>Pedobacter</taxon>
    </lineage>
</organism>
<dbReference type="GO" id="GO:0016787">
    <property type="term" value="F:hydrolase activity"/>
    <property type="evidence" value="ECO:0007669"/>
    <property type="project" value="UniProtKB-KW"/>
</dbReference>
<evidence type="ECO:0000256" key="4">
    <source>
        <dbReference type="ARBA" id="ARBA00023180"/>
    </source>
</evidence>
<dbReference type="RefSeq" id="WP_131554668.1">
    <property type="nucleotide sequence ID" value="NZ_SJSK01000005.1"/>
</dbReference>
<evidence type="ECO:0000256" key="5">
    <source>
        <dbReference type="SAM" id="MobiDB-lite"/>
    </source>
</evidence>
<keyword evidence="2 6" id="KW-0732">Signal</keyword>
<dbReference type="OrthoDB" id="9789742at2"/>
<evidence type="ECO:0000256" key="1">
    <source>
        <dbReference type="ARBA" id="ARBA00008779"/>
    </source>
</evidence>
<keyword evidence="9" id="KW-1185">Reference proteome</keyword>
<keyword evidence="3" id="KW-0378">Hydrolase</keyword>
<dbReference type="CDD" id="cd16031">
    <property type="entry name" value="G6S_like"/>
    <property type="match status" value="1"/>
</dbReference>
<dbReference type="InterPro" id="IPR000917">
    <property type="entry name" value="Sulfatase_N"/>
</dbReference>
<evidence type="ECO:0000313" key="8">
    <source>
        <dbReference type="EMBL" id="TCC88614.1"/>
    </source>
</evidence>
<comment type="similarity">
    <text evidence="1">Belongs to the sulfatase family.</text>
</comment>
<proteinExistence type="inferred from homology"/>
<feature type="signal peptide" evidence="6">
    <location>
        <begin position="1"/>
        <end position="19"/>
    </location>
</feature>
<dbReference type="AlphaFoldDB" id="A0A4R0MRE9"/>
<dbReference type="PANTHER" id="PTHR43108:SF6">
    <property type="entry name" value="N-SULPHOGLUCOSAMINE SULPHOHYDROLASE"/>
    <property type="match status" value="1"/>
</dbReference>
<sequence>MRKSFILSSLLLISLFATAQNKKPNIIFMITDDQRFDGLSIVQQEQGKAARFSYLQTPNMDRIAKEGVRFRNAFVTLSLCSPSRASMLTGQYNHINGIVNNYQPFTDSVNTLPALLRTAGYKTALIGKWHMGSQKGKRPGYDYSASYIAHGKYYDCPFEVDGVSEPTKGWIDDVATDYAIDFIKKNKDHPFALTLAFKAPHGGWTPPKRYDKLYDNVKLTRPVNEKDKPAYVSFIYPEYAAADKELFDWTDLYGMKRVIPYWETVKGADDGVGRVLDLLKELKLEENTVIIFTSDNGYFHGEHALQDKRAAYEESMRVPLLIKYPARFPRGKIVDEMALNLDLPSTMLELAGVKPPERFQGKSLVSLIQGKQKDWRKSFLFQYFYESNSPTPTLLAVRTDKAKLVKYPHQDDWAELFDLEKDPYEMNNLYNKPEYSSLKEKMEKEFEKQLIETRYKDPKNAPKLPLDDNGKYIPYKGKPNQ</sequence>
<dbReference type="InterPro" id="IPR024607">
    <property type="entry name" value="Sulfatase_CS"/>
</dbReference>
<evidence type="ECO:0000256" key="6">
    <source>
        <dbReference type="SAM" id="SignalP"/>
    </source>
</evidence>